<dbReference type="Pfam" id="PF01657">
    <property type="entry name" value="Stress-antifung"/>
    <property type="match status" value="1"/>
</dbReference>
<keyword evidence="2" id="KW-0677">Repeat</keyword>
<reference evidence="5 6" key="1">
    <citation type="journal article" date="2019" name="Sci. Rep.">
        <title>A high-quality genome of Eragrostis curvula grass provides insights into Poaceae evolution and supports new strategies to enhance forage quality.</title>
        <authorList>
            <person name="Carballo J."/>
            <person name="Santos B.A.C.M."/>
            <person name="Zappacosta D."/>
            <person name="Garbus I."/>
            <person name="Selva J.P."/>
            <person name="Gallo C.A."/>
            <person name="Diaz A."/>
            <person name="Albertini E."/>
            <person name="Caccamo M."/>
            <person name="Echenique V."/>
        </authorList>
    </citation>
    <scope>NUCLEOTIDE SEQUENCE [LARGE SCALE GENOMIC DNA]</scope>
    <source>
        <strain evidence="6">cv. Victoria</strain>
        <tissue evidence="5">Leaf</tissue>
    </source>
</reference>
<comment type="caution">
    <text evidence="5">The sequence shown here is derived from an EMBL/GenBank/DDBJ whole genome shotgun (WGS) entry which is preliminary data.</text>
</comment>
<feature type="chain" id="PRO_5023923790" description="Gnk2-homologous domain-containing protein" evidence="3">
    <location>
        <begin position="24"/>
        <end position="180"/>
    </location>
</feature>
<evidence type="ECO:0000259" key="4">
    <source>
        <dbReference type="PROSITE" id="PS51473"/>
    </source>
</evidence>
<keyword evidence="1 3" id="KW-0732">Signal</keyword>
<proteinExistence type="predicted"/>
<dbReference type="AlphaFoldDB" id="A0A5J9VQH0"/>
<keyword evidence="6" id="KW-1185">Reference proteome</keyword>
<dbReference type="OrthoDB" id="630347at2759"/>
<dbReference type="PANTHER" id="PTHR32099:SF72">
    <property type="entry name" value="GNK2-HOMOLOGOUS DOMAIN-CONTAINING PROTEIN"/>
    <property type="match status" value="1"/>
</dbReference>
<dbReference type="PROSITE" id="PS51473">
    <property type="entry name" value="GNK2"/>
    <property type="match status" value="1"/>
</dbReference>
<evidence type="ECO:0000313" key="6">
    <source>
        <dbReference type="Proteomes" id="UP000324897"/>
    </source>
</evidence>
<name>A0A5J9VQH0_9POAL</name>
<evidence type="ECO:0000256" key="1">
    <source>
        <dbReference type="ARBA" id="ARBA00022729"/>
    </source>
</evidence>
<dbReference type="InterPro" id="IPR002902">
    <property type="entry name" value="GNK2"/>
</dbReference>
<evidence type="ECO:0000256" key="3">
    <source>
        <dbReference type="SAM" id="SignalP"/>
    </source>
</evidence>
<dbReference type="Proteomes" id="UP000324897">
    <property type="component" value="Chromosome 4"/>
</dbReference>
<feature type="signal peptide" evidence="3">
    <location>
        <begin position="1"/>
        <end position="23"/>
    </location>
</feature>
<feature type="non-terminal residue" evidence="5">
    <location>
        <position position="1"/>
    </location>
</feature>
<dbReference type="InterPro" id="IPR038408">
    <property type="entry name" value="GNK2_sf"/>
</dbReference>
<sequence>MPPAAPLIVLAALLPTLAAVANAEECCCRPVTELRPSLTPGHVCGDWQGSYAPGSAYEATLRHLAATIPAKVNAGSTNSSFGNSAGDSPNRIVASAVCYWRPDASSPDCGACVALAFREAQRLCPYHRMAEAVVDGGACKAYFHDYDLMEEYQHGPIPDNEGEVEYNNKDDFDPIAFVLG</sequence>
<evidence type="ECO:0000313" key="5">
    <source>
        <dbReference type="EMBL" id="TVU38642.1"/>
    </source>
</evidence>
<dbReference type="EMBL" id="RWGY01000007">
    <property type="protein sequence ID" value="TVU38642.1"/>
    <property type="molecule type" value="Genomic_DNA"/>
</dbReference>
<dbReference type="Gene3D" id="3.30.430.20">
    <property type="entry name" value="Gnk2 domain, C-X8-C-X2-C motif"/>
    <property type="match status" value="1"/>
</dbReference>
<dbReference type="PANTHER" id="PTHR32099">
    <property type="entry name" value="CYSTEINE-RICH REPEAT SECRETORY PROTEIN"/>
    <property type="match status" value="1"/>
</dbReference>
<dbReference type="CDD" id="cd23509">
    <property type="entry name" value="Gnk2-like"/>
    <property type="match status" value="1"/>
</dbReference>
<evidence type="ECO:0000256" key="2">
    <source>
        <dbReference type="ARBA" id="ARBA00022737"/>
    </source>
</evidence>
<accession>A0A5J9VQH0</accession>
<dbReference type="Gramene" id="TVU38642">
    <property type="protein sequence ID" value="TVU38642"/>
    <property type="gene ID" value="EJB05_12026"/>
</dbReference>
<gene>
    <name evidence="5" type="ORF">EJB05_12026</name>
</gene>
<organism evidence="5 6">
    <name type="scientific">Eragrostis curvula</name>
    <name type="common">weeping love grass</name>
    <dbReference type="NCBI Taxonomy" id="38414"/>
    <lineage>
        <taxon>Eukaryota</taxon>
        <taxon>Viridiplantae</taxon>
        <taxon>Streptophyta</taxon>
        <taxon>Embryophyta</taxon>
        <taxon>Tracheophyta</taxon>
        <taxon>Spermatophyta</taxon>
        <taxon>Magnoliopsida</taxon>
        <taxon>Liliopsida</taxon>
        <taxon>Poales</taxon>
        <taxon>Poaceae</taxon>
        <taxon>PACMAD clade</taxon>
        <taxon>Chloridoideae</taxon>
        <taxon>Eragrostideae</taxon>
        <taxon>Eragrostidinae</taxon>
        <taxon>Eragrostis</taxon>
    </lineage>
</organism>
<protein>
    <recommendedName>
        <fullName evidence="4">Gnk2-homologous domain-containing protein</fullName>
    </recommendedName>
</protein>
<feature type="domain" description="Gnk2-homologous" evidence="4">
    <location>
        <begin position="39"/>
        <end position="148"/>
    </location>
</feature>